<organism evidence="1 2">
    <name type="scientific">Providencia rustigianii DSM 4541</name>
    <dbReference type="NCBI Taxonomy" id="500637"/>
    <lineage>
        <taxon>Bacteria</taxon>
        <taxon>Pseudomonadati</taxon>
        <taxon>Pseudomonadota</taxon>
        <taxon>Gammaproteobacteria</taxon>
        <taxon>Enterobacterales</taxon>
        <taxon>Morganellaceae</taxon>
        <taxon>Providencia</taxon>
    </lineage>
</organism>
<proteinExistence type="predicted"/>
<dbReference type="AlphaFoldDB" id="D1P5E0"/>
<dbReference type="HOGENOM" id="CLU_3275162_0_0_6"/>
<keyword evidence="2" id="KW-1185">Reference proteome</keyword>
<accession>D1P5E0</accession>
<gene>
    <name evidence="1" type="ORF">PROVRUST_07445</name>
</gene>
<comment type="caution">
    <text evidence="1">The sequence shown here is derived from an EMBL/GenBank/DDBJ whole genome shotgun (WGS) entry which is preliminary data.</text>
</comment>
<sequence>MSLNFCDTHHCMKILPTKKQKIKHFLITNPTQSIIKPFIFT</sequence>
<reference evidence="1" key="1">
    <citation type="submission" date="2009-12" db="EMBL/GenBank/DDBJ databases">
        <authorList>
            <person name="Weinstock G."/>
            <person name="Sodergren E."/>
            <person name="Clifton S."/>
            <person name="Fulton L."/>
            <person name="Fulton B."/>
            <person name="Courtney L."/>
            <person name="Fronick C."/>
            <person name="Harrison M."/>
            <person name="Strong C."/>
            <person name="Farmer C."/>
            <person name="Delahaunty K."/>
            <person name="Markovic C."/>
            <person name="Hall O."/>
            <person name="Minx P."/>
            <person name="Tomlinson C."/>
            <person name="Mitreva M."/>
            <person name="Nelson J."/>
            <person name="Hou S."/>
            <person name="Wollam A."/>
            <person name="Pepin K.H."/>
            <person name="Johnson M."/>
            <person name="Bhonagiri V."/>
            <person name="Nash W.E."/>
            <person name="Warren W."/>
            <person name="Chinwalla A."/>
            <person name="Mardis E.R."/>
            <person name="Wilson R.K."/>
        </authorList>
    </citation>
    <scope>NUCLEOTIDE SEQUENCE [LARGE SCALE GENOMIC DNA]</scope>
    <source>
        <strain evidence="1">DSM 4541</strain>
    </source>
</reference>
<name>D1P5E0_9GAMM</name>
<protein>
    <submittedName>
        <fullName evidence="1">Uncharacterized protein</fullName>
    </submittedName>
</protein>
<evidence type="ECO:0000313" key="1">
    <source>
        <dbReference type="EMBL" id="EFB71264.1"/>
    </source>
</evidence>
<dbReference type="Proteomes" id="UP000005512">
    <property type="component" value="Unassembled WGS sequence"/>
</dbReference>
<dbReference type="EMBL" id="ABXV02000040">
    <property type="protein sequence ID" value="EFB71264.1"/>
    <property type="molecule type" value="Genomic_DNA"/>
</dbReference>
<evidence type="ECO:0000313" key="2">
    <source>
        <dbReference type="Proteomes" id="UP000005512"/>
    </source>
</evidence>